<dbReference type="EMBL" id="GGEC01067319">
    <property type="protein sequence ID" value="MBX47803.1"/>
    <property type="molecule type" value="Transcribed_RNA"/>
</dbReference>
<evidence type="ECO:0000313" key="2">
    <source>
        <dbReference type="EMBL" id="MBX47803.1"/>
    </source>
</evidence>
<proteinExistence type="predicted"/>
<organism evidence="2">
    <name type="scientific">Rhizophora mucronata</name>
    <name type="common">Asiatic mangrove</name>
    <dbReference type="NCBI Taxonomy" id="61149"/>
    <lineage>
        <taxon>Eukaryota</taxon>
        <taxon>Viridiplantae</taxon>
        <taxon>Streptophyta</taxon>
        <taxon>Embryophyta</taxon>
        <taxon>Tracheophyta</taxon>
        <taxon>Spermatophyta</taxon>
        <taxon>Magnoliopsida</taxon>
        <taxon>eudicotyledons</taxon>
        <taxon>Gunneridae</taxon>
        <taxon>Pentapetalae</taxon>
        <taxon>rosids</taxon>
        <taxon>fabids</taxon>
        <taxon>Malpighiales</taxon>
        <taxon>Rhizophoraceae</taxon>
        <taxon>Rhizophora</taxon>
    </lineage>
</organism>
<name>A0A2P2NZB9_RHIMU</name>
<evidence type="ECO:0000256" key="1">
    <source>
        <dbReference type="SAM" id="MobiDB-lite"/>
    </source>
</evidence>
<sequence>MVVKCPQQVQRHMLLKLNNQLSTDKNEGEKSSSYIFRRKGKKYSRHMKNK</sequence>
<dbReference type="AlphaFoldDB" id="A0A2P2NZB9"/>
<feature type="region of interest" description="Disordered" evidence="1">
    <location>
        <begin position="20"/>
        <end position="50"/>
    </location>
</feature>
<accession>A0A2P2NZB9</accession>
<reference evidence="2" key="1">
    <citation type="submission" date="2018-02" db="EMBL/GenBank/DDBJ databases">
        <title>Rhizophora mucronata_Transcriptome.</title>
        <authorList>
            <person name="Meera S.P."/>
            <person name="Sreeshan A."/>
            <person name="Augustine A."/>
        </authorList>
    </citation>
    <scope>NUCLEOTIDE SEQUENCE</scope>
    <source>
        <tissue evidence="2">Leaf</tissue>
    </source>
</reference>
<feature type="compositionally biased region" description="Basic residues" evidence="1">
    <location>
        <begin position="36"/>
        <end position="50"/>
    </location>
</feature>
<protein>
    <submittedName>
        <fullName evidence="2">Uncharacterized protein</fullName>
    </submittedName>
</protein>